<protein>
    <submittedName>
        <fullName evidence="1">Uncharacterized protein</fullName>
    </submittedName>
</protein>
<sequence length="63" mass="7206">MIGKDKEEEKDALIDILKTVVEECKSTYKKAQIPFSRTSEIQGVSFVAEEEEEESSETLPRKK</sequence>
<dbReference type="EMBL" id="BKCJ011773040">
    <property type="protein sequence ID" value="GFD51686.1"/>
    <property type="molecule type" value="Genomic_DNA"/>
</dbReference>
<evidence type="ECO:0000313" key="1">
    <source>
        <dbReference type="EMBL" id="GFD51686.1"/>
    </source>
</evidence>
<name>A0A699X1A9_TANCI</name>
<feature type="non-terminal residue" evidence="1">
    <location>
        <position position="63"/>
    </location>
</feature>
<gene>
    <name evidence="1" type="ORF">Tci_923655</name>
</gene>
<organism evidence="1">
    <name type="scientific">Tanacetum cinerariifolium</name>
    <name type="common">Dalmatian daisy</name>
    <name type="synonym">Chrysanthemum cinerariifolium</name>
    <dbReference type="NCBI Taxonomy" id="118510"/>
    <lineage>
        <taxon>Eukaryota</taxon>
        <taxon>Viridiplantae</taxon>
        <taxon>Streptophyta</taxon>
        <taxon>Embryophyta</taxon>
        <taxon>Tracheophyta</taxon>
        <taxon>Spermatophyta</taxon>
        <taxon>Magnoliopsida</taxon>
        <taxon>eudicotyledons</taxon>
        <taxon>Gunneridae</taxon>
        <taxon>Pentapetalae</taxon>
        <taxon>asterids</taxon>
        <taxon>campanulids</taxon>
        <taxon>Asterales</taxon>
        <taxon>Asteraceae</taxon>
        <taxon>Asteroideae</taxon>
        <taxon>Anthemideae</taxon>
        <taxon>Anthemidinae</taxon>
        <taxon>Tanacetum</taxon>
    </lineage>
</organism>
<reference evidence="1" key="1">
    <citation type="journal article" date="2019" name="Sci. Rep.">
        <title>Draft genome of Tanacetum cinerariifolium, the natural source of mosquito coil.</title>
        <authorList>
            <person name="Yamashiro T."/>
            <person name="Shiraishi A."/>
            <person name="Satake H."/>
            <person name="Nakayama K."/>
        </authorList>
    </citation>
    <scope>NUCLEOTIDE SEQUENCE</scope>
</reference>
<comment type="caution">
    <text evidence="1">The sequence shown here is derived from an EMBL/GenBank/DDBJ whole genome shotgun (WGS) entry which is preliminary data.</text>
</comment>
<dbReference type="AlphaFoldDB" id="A0A699X1A9"/>
<proteinExistence type="predicted"/>
<accession>A0A699X1A9</accession>